<organism evidence="1 2">
    <name type="scientific">Melittangium boletus DSM 14713</name>
    <dbReference type="NCBI Taxonomy" id="1294270"/>
    <lineage>
        <taxon>Bacteria</taxon>
        <taxon>Pseudomonadati</taxon>
        <taxon>Myxococcota</taxon>
        <taxon>Myxococcia</taxon>
        <taxon>Myxococcales</taxon>
        <taxon>Cystobacterineae</taxon>
        <taxon>Archangiaceae</taxon>
        <taxon>Melittangium</taxon>
    </lineage>
</organism>
<gene>
    <name evidence="1" type="ORF">MEBOL_004093</name>
</gene>
<protein>
    <submittedName>
        <fullName evidence="1">Uncharacterized protein</fullName>
    </submittedName>
</protein>
<accession>A0A250IHI7</accession>
<sequence>MEKLFSDMSLTVALDGLEMDQGERVLSRVGRALGALEGQG</sequence>
<proteinExistence type="predicted"/>
<evidence type="ECO:0000313" key="1">
    <source>
        <dbReference type="EMBL" id="ATB30632.1"/>
    </source>
</evidence>
<name>A0A250IHI7_9BACT</name>
<dbReference type="KEGG" id="mbd:MEBOL_004093"/>
<dbReference type="Proteomes" id="UP000217289">
    <property type="component" value="Chromosome"/>
</dbReference>
<reference evidence="1 2" key="1">
    <citation type="submission" date="2017-06" db="EMBL/GenBank/DDBJ databases">
        <authorList>
            <person name="Kim H.J."/>
            <person name="Triplett B.A."/>
        </authorList>
    </citation>
    <scope>NUCLEOTIDE SEQUENCE [LARGE SCALE GENOMIC DNA]</scope>
    <source>
        <strain evidence="1 2">DSM 14713</strain>
    </source>
</reference>
<dbReference type="AlphaFoldDB" id="A0A250IHI7"/>
<dbReference type="EMBL" id="CP022163">
    <property type="protein sequence ID" value="ATB30632.1"/>
    <property type="molecule type" value="Genomic_DNA"/>
</dbReference>
<evidence type="ECO:0000313" key="2">
    <source>
        <dbReference type="Proteomes" id="UP000217289"/>
    </source>
</evidence>
<keyword evidence="2" id="KW-1185">Reference proteome</keyword>